<keyword evidence="3" id="KW-1185">Reference proteome</keyword>
<feature type="domain" description="YqaJ viral recombinase" evidence="1">
    <location>
        <begin position="5"/>
        <end position="80"/>
    </location>
</feature>
<dbReference type="PANTHER" id="PTHR47526:SF3">
    <property type="entry name" value="PHD-TYPE DOMAIN-CONTAINING PROTEIN"/>
    <property type="match status" value="1"/>
</dbReference>
<evidence type="ECO:0000313" key="3">
    <source>
        <dbReference type="Proteomes" id="UP001634394"/>
    </source>
</evidence>
<proteinExistence type="predicted"/>
<dbReference type="EMBL" id="JBJQND010000016">
    <property type="protein sequence ID" value="KAL3847317.1"/>
    <property type="molecule type" value="Genomic_DNA"/>
</dbReference>
<dbReference type="Proteomes" id="UP001634394">
    <property type="component" value="Unassembled WGS sequence"/>
</dbReference>
<gene>
    <name evidence="2" type="ORF">ACJMK2_018232</name>
</gene>
<evidence type="ECO:0000313" key="2">
    <source>
        <dbReference type="EMBL" id="KAL3847317.1"/>
    </source>
</evidence>
<dbReference type="InterPro" id="IPR011335">
    <property type="entry name" value="Restrct_endonuc-II-like"/>
</dbReference>
<reference evidence="2 3" key="1">
    <citation type="submission" date="2024-11" db="EMBL/GenBank/DDBJ databases">
        <title>Chromosome-level genome assembly of the freshwater bivalve Anodonta woodiana.</title>
        <authorList>
            <person name="Chen X."/>
        </authorList>
    </citation>
    <scope>NUCLEOTIDE SEQUENCE [LARGE SCALE GENOMIC DNA]</scope>
    <source>
        <strain evidence="2">MN2024</strain>
        <tissue evidence="2">Gills</tissue>
    </source>
</reference>
<evidence type="ECO:0000259" key="1">
    <source>
        <dbReference type="Pfam" id="PF09588"/>
    </source>
</evidence>
<dbReference type="Gene3D" id="3.90.320.10">
    <property type="match status" value="1"/>
</dbReference>
<dbReference type="PANTHER" id="PTHR47526">
    <property type="entry name" value="ATP-DEPENDENT DNA HELICASE"/>
    <property type="match status" value="1"/>
</dbReference>
<dbReference type="Pfam" id="PF09588">
    <property type="entry name" value="YqaJ"/>
    <property type="match status" value="1"/>
</dbReference>
<comment type="caution">
    <text evidence="2">The sequence shown here is derived from an EMBL/GenBank/DDBJ whole genome shotgun (WGS) entry which is preliminary data.</text>
</comment>
<name>A0ABD3UEA6_SINWO</name>
<dbReference type="SUPFAM" id="SSF52980">
    <property type="entry name" value="Restriction endonuclease-like"/>
    <property type="match status" value="1"/>
</dbReference>
<organism evidence="2 3">
    <name type="scientific">Sinanodonta woodiana</name>
    <name type="common">Chinese pond mussel</name>
    <name type="synonym">Anodonta woodiana</name>
    <dbReference type="NCBI Taxonomy" id="1069815"/>
    <lineage>
        <taxon>Eukaryota</taxon>
        <taxon>Metazoa</taxon>
        <taxon>Spiralia</taxon>
        <taxon>Lophotrochozoa</taxon>
        <taxon>Mollusca</taxon>
        <taxon>Bivalvia</taxon>
        <taxon>Autobranchia</taxon>
        <taxon>Heteroconchia</taxon>
        <taxon>Palaeoheterodonta</taxon>
        <taxon>Unionida</taxon>
        <taxon>Unionoidea</taxon>
        <taxon>Unionidae</taxon>
        <taxon>Unioninae</taxon>
        <taxon>Sinanodonta</taxon>
    </lineage>
</organism>
<protein>
    <recommendedName>
        <fullName evidence="1">YqaJ viral recombinase domain-containing protein</fullName>
    </recommendedName>
</protein>
<dbReference type="InterPro" id="IPR019080">
    <property type="entry name" value="YqaJ_viral_recombinase"/>
</dbReference>
<dbReference type="InterPro" id="IPR011604">
    <property type="entry name" value="PDDEXK-like_dom_sf"/>
</dbReference>
<sequence length="83" mass="9303">MKSLDHIPAVRWGNENEAIVLEEYAARMATIHNDFKRQLTVLLICDKLPFLATSADSLASCSCHGCRVIEVKCPFSHKESTLK</sequence>
<accession>A0ABD3UEA6</accession>
<dbReference type="GO" id="GO:0006281">
    <property type="term" value="P:DNA repair"/>
    <property type="evidence" value="ECO:0007669"/>
    <property type="project" value="UniProtKB-ARBA"/>
</dbReference>
<dbReference type="AlphaFoldDB" id="A0ABD3UEA6"/>